<evidence type="ECO:0000256" key="3">
    <source>
        <dbReference type="ARBA" id="ARBA00022840"/>
    </source>
</evidence>
<comment type="caution">
    <text evidence="10">The sequence shown here is derived from an EMBL/GenBank/DDBJ whole genome shotgun (WGS) entry which is preliminary data.</text>
</comment>
<dbReference type="EMBL" id="DRLD01000342">
    <property type="protein sequence ID" value="HED11444.1"/>
    <property type="molecule type" value="Genomic_DNA"/>
</dbReference>
<dbReference type="PANTHER" id="PTHR32071:SF57">
    <property type="entry name" value="C4-DICARBOXYLATE TRANSPORT TRANSCRIPTIONAL REGULATORY PROTEIN DCTD"/>
    <property type="match status" value="1"/>
</dbReference>
<dbReference type="GO" id="GO:0005524">
    <property type="term" value="F:ATP binding"/>
    <property type="evidence" value="ECO:0007669"/>
    <property type="project" value="UniProtKB-KW"/>
</dbReference>
<evidence type="ECO:0000256" key="7">
    <source>
        <dbReference type="PROSITE-ProRule" id="PRU00169"/>
    </source>
</evidence>
<dbReference type="Gene3D" id="3.40.50.2300">
    <property type="match status" value="1"/>
</dbReference>
<evidence type="ECO:0000259" key="9">
    <source>
        <dbReference type="PROSITE" id="PS50110"/>
    </source>
</evidence>
<sequence>MKILVIDDEINQRHIIADILADAGYRVAQAENGHSALQKLKKNHFPVILTDLKMPGMDGRELLENVKKQAPATQVILMTAFGSIPGAVEAIKKGAYDYLTKPFDKENLLLTVKRAAEKYRLLEENNRLRSQLGKHQNPHRFIGKSAAIRNILHLVDRIKDIDATVLISGPSGTGKEVLARTIHFSGARREGPFVALNCGAIPEHLIESALFGHKKGAFTGAHQDQTGKFEQARGGTLFLDEIGTMRPDLQVRLLRVLQEKEFEPIGGQNHLKLDARIIAATNEDLKKLISTGRFREDLYHRINVFDIRLPALRERPADIPLFVRFFTEKFCVQYNKGIPEFTPEAMRLLEEYDWPGNVRELQHVIEKTLIMNDGTIIDACHISLKPVTPSHPSGTRSLPAMERAMIVRALEKNKGSIRKSAMELGLSYKTLQYRIKKYNIQPSSYKKS</sequence>
<keyword evidence="3" id="KW-0067">ATP-binding</keyword>
<dbReference type="Pfam" id="PF00072">
    <property type="entry name" value="Response_reg"/>
    <property type="match status" value="1"/>
</dbReference>
<dbReference type="Pfam" id="PF00158">
    <property type="entry name" value="Sigma54_activat"/>
    <property type="match status" value="1"/>
</dbReference>
<dbReference type="PANTHER" id="PTHR32071">
    <property type="entry name" value="TRANSCRIPTIONAL REGULATORY PROTEIN"/>
    <property type="match status" value="1"/>
</dbReference>
<dbReference type="Gene3D" id="1.10.10.60">
    <property type="entry name" value="Homeodomain-like"/>
    <property type="match status" value="1"/>
</dbReference>
<dbReference type="PROSITE" id="PS50045">
    <property type="entry name" value="SIGMA54_INTERACT_4"/>
    <property type="match status" value="1"/>
</dbReference>
<evidence type="ECO:0000259" key="8">
    <source>
        <dbReference type="PROSITE" id="PS50045"/>
    </source>
</evidence>
<dbReference type="GO" id="GO:0043565">
    <property type="term" value="F:sequence-specific DNA binding"/>
    <property type="evidence" value="ECO:0007669"/>
    <property type="project" value="InterPro"/>
</dbReference>
<feature type="domain" description="Sigma-54 factor interaction" evidence="8">
    <location>
        <begin position="141"/>
        <end position="370"/>
    </location>
</feature>
<dbReference type="Pfam" id="PF25601">
    <property type="entry name" value="AAA_lid_14"/>
    <property type="match status" value="1"/>
</dbReference>
<dbReference type="Gene3D" id="1.10.8.60">
    <property type="match status" value="1"/>
</dbReference>
<feature type="modified residue" description="4-aspartylphosphate" evidence="7">
    <location>
        <position position="51"/>
    </location>
</feature>
<feature type="domain" description="Response regulatory" evidence="9">
    <location>
        <begin position="2"/>
        <end position="116"/>
    </location>
</feature>
<dbReference type="InterPro" id="IPR011006">
    <property type="entry name" value="CheY-like_superfamily"/>
</dbReference>
<dbReference type="PRINTS" id="PR01590">
    <property type="entry name" value="HTHFIS"/>
</dbReference>
<evidence type="ECO:0000313" key="10">
    <source>
        <dbReference type="EMBL" id="HED11444.1"/>
    </source>
</evidence>
<dbReference type="InterPro" id="IPR027417">
    <property type="entry name" value="P-loop_NTPase"/>
</dbReference>
<protein>
    <submittedName>
        <fullName evidence="10">Sigma-54-dependent Fis family transcriptional regulator</fullName>
    </submittedName>
</protein>
<dbReference type="InterPro" id="IPR002197">
    <property type="entry name" value="HTH_Fis"/>
</dbReference>
<dbReference type="FunFam" id="3.40.50.2300:FF:000018">
    <property type="entry name" value="DNA-binding transcriptional regulator NtrC"/>
    <property type="match status" value="1"/>
</dbReference>
<gene>
    <name evidence="10" type="ORF">ENJ10_12200</name>
</gene>
<dbReference type="GO" id="GO:0000160">
    <property type="term" value="P:phosphorelay signal transduction system"/>
    <property type="evidence" value="ECO:0007669"/>
    <property type="project" value="UniProtKB-KW"/>
</dbReference>
<proteinExistence type="predicted"/>
<dbReference type="InterPro" id="IPR003593">
    <property type="entry name" value="AAA+_ATPase"/>
</dbReference>
<evidence type="ECO:0000256" key="2">
    <source>
        <dbReference type="ARBA" id="ARBA00022741"/>
    </source>
</evidence>
<dbReference type="InterPro" id="IPR001789">
    <property type="entry name" value="Sig_transdc_resp-reg_receiver"/>
</dbReference>
<reference evidence="10" key="1">
    <citation type="journal article" date="2020" name="mSystems">
        <title>Genome- and Community-Level Interaction Insights into Carbon Utilization and Element Cycling Functions of Hydrothermarchaeota in Hydrothermal Sediment.</title>
        <authorList>
            <person name="Zhou Z."/>
            <person name="Liu Y."/>
            <person name="Xu W."/>
            <person name="Pan J."/>
            <person name="Luo Z.H."/>
            <person name="Li M."/>
        </authorList>
    </citation>
    <scope>NUCLEOTIDE SEQUENCE [LARGE SCALE GENOMIC DNA]</scope>
    <source>
        <strain evidence="10">HyVt-456</strain>
    </source>
</reference>
<dbReference type="CDD" id="cd00009">
    <property type="entry name" value="AAA"/>
    <property type="match status" value="1"/>
</dbReference>
<evidence type="ECO:0000256" key="5">
    <source>
        <dbReference type="ARBA" id="ARBA00023015"/>
    </source>
</evidence>
<dbReference type="InterPro" id="IPR002078">
    <property type="entry name" value="Sigma_54_int"/>
</dbReference>
<dbReference type="PROSITE" id="PS50110">
    <property type="entry name" value="RESPONSE_REGULATORY"/>
    <property type="match status" value="1"/>
</dbReference>
<keyword evidence="2" id="KW-0547">Nucleotide-binding</keyword>
<dbReference type="GO" id="GO:0006355">
    <property type="term" value="P:regulation of DNA-templated transcription"/>
    <property type="evidence" value="ECO:0007669"/>
    <property type="project" value="InterPro"/>
</dbReference>
<dbReference type="SUPFAM" id="SSF52540">
    <property type="entry name" value="P-loop containing nucleoside triphosphate hydrolases"/>
    <property type="match status" value="1"/>
</dbReference>
<dbReference type="SUPFAM" id="SSF52172">
    <property type="entry name" value="CheY-like"/>
    <property type="match status" value="1"/>
</dbReference>
<dbReference type="InterPro" id="IPR058031">
    <property type="entry name" value="AAA_lid_NorR"/>
</dbReference>
<dbReference type="SMART" id="SM00382">
    <property type="entry name" value="AAA"/>
    <property type="match status" value="1"/>
</dbReference>
<keyword evidence="1 7" id="KW-0597">Phosphoprotein</keyword>
<keyword evidence="6" id="KW-0804">Transcription</keyword>
<dbReference type="Gene3D" id="3.40.50.300">
    <property type="entry name" value="P-loop containing nucleotide triphosphate hydrolases"/>
    <property type="match status" value="1"/>
</dbReference>
<dbReference type="AlphaFoldDB" id="A0A7V1M1C6"/>
<evidence type="ECO:0000256" key="6">
    <source>
        <dbReference type="ARBA" id="ARBA00023163"/>
    </source>
</evidence>
<dbReference type="InterPro" id="IPR009057">
    <property type="entry name" value="Homeodomain-like_sf"/>
</dbReference>
<dbReference type="Proteomes" id="UP000886005">
    <property type="component" value="Unassembled WGS sequence"/>
</dbReference>
<evidence type="ECO:0000256" key="1">
    <source>
        <dbReference type="ARBA" id="ARBA00022553"/>
    </source>
</evidence>
<dbReference type="SUPFAM" id="SSF46689">
    <property type="entry name" value="Homeodomain-like"/>
    <property type="match status" value="1"/>
</dbReference>
<accession>A0A7V1M1C6</accession>
<dbReference type="InterPro" id="IPR025944">
    <property type="entry name" value="Sigma_54_int_dom_CS"/>
</dbReference>
<organism evidence="10">
    <name type="scientific">Caldithrix abyssi</name>
    <dbReference type="NCBI Taxonomy" id="187145"/>
    <lineage>
        <taxon>Bacteria</taxon>
        <taxon>Pseudomonadati</taxon>
        <taxon>Calditrichota</taxon>
        <taxon>Calditrichia</taxon>
        <taxon>Calditrichales</taxon>
        <taxon>Calditrichaceae</taxon>
        <taxon>Caldithrix</taxon>
    </lineage>
</organism>
<keyword evidence="4" id="KW-0902">Two-component regulatory system</keyword>
<dbReference type="PROSITE" id="PS00688">
    <property type="entry name" value="SIGMA54_INTERACT_3"/>
    <property type="match status" value="1"/>
</dbReference>
<dbReference type="Pfam" id="PF02954">
    <property type="entry name" value="HTH_8"/>
    <property type="match status" value="1"/>
</dbReference>
<keyword evidence="5" id="KW-0805">Transcription regulation</keyword>
<dbReference type="SMART" id="SM00448">
    <property type="entry name" value="REC"/>
    <property type="match status" value="1"/>
</dbReference>
<name>A0A7V1M1C6_CALAY</name>
<evidence type="ECO:0000256" key="4">
    <source>
        <dbReference type="ARBA" id="ARBA00023012"/>
    </source>
</evidence>
<dbReference type="FunFam" id="3.40.50.300:FF:000006">
    <property type="entry name" value="DNA-binding transcriptional regulator NtrC"/>
    <property type="match status" value="1"/>
</dbReference>